<accession>A0A8C4QL26</accession>
<reference evidence="1" key="2">
    <citation type="submission" date="2025-09" db="UniProtKB">
        <authorList>
            <consortium name="Ensembl"/>
        </authorList>
    </citation>
    <scope>IDENTIFICATION</scope>
</reference>
<dbReference type="AlphaFoldDB" id="A0A8C4QL26"/>
<evidence type="ECO:0000313" key="1">
    <source>
        <dbReference type="Ensembl" id="ENSEBUP00000016115.1"/>
    </source>
</evidence>
<proteinExistence type="predicted"/>
<dbReference type="Pfam" id="PF09778">
    <property type="entry name" value="Guanylate_cyc_2"/>
    <property type="match status" value="1"/>
</dbReference>
<evidence type="ECO:0000313" key="2">
    <source>
        <dbReference type="Proteomes" id="UP000694388"/>
    </source>
</evidence>
<dbReference type="Ensembl" id="ENSEBUT00000016691.1">
    <property type="protein sequence ID" value="ENSEBUP00000016115.1"/>
    <property type="gene ID" value="ENSEBUG00000010130.1"/>
</dbReference>
<dbReference type="Proteomes" id="UP000694388">
    <property type="component" value="Unplaced"/>
</dbReference>
<organism evidence="1 2">
    <name type="scientific">Eptatretus burgeri</name>
    <name type="common">Inshore hagfish</name>
    <dbReference type="NCBI Taxonomy" id="7764"/>
    <lineage>
        <taxon>Eukaryota</taxon>
        <taxon>Metazoa</taxon>
        <taxon>Chordata</taxon>
        <taxon>Craniata</taxon>
        <taxon>Vertebrata</taxon>
        <taxon>Cyclostomata</taxon>
        <taxon>Myxini</taxon>
        <taxon>Myxiniformes</taxon>
        <taxon>Myxinidae</taxon>
        <taxon>Eptatretinae</taxon>
        <taxon>Eptatretus</taxon>
    </lineage>
</organism>
<name>A0A8C4QL26_EPTBU</name>
<keyword evidence="2" id="KW-1185">Reference proteome</keyword>
<sequence length="225" mass="25333">MQQYEKANFKLPLPSNVFPFLFDLSVRYARGVSEEEFLAACQKLGLGQSVWTIDLAFLMATMNLSHHFCTQTLGVDRSYENQEFYHRDFATDELRVNRRFADAADSGVKVEKRAVSMSEVETHLAAGNVAIVLTDATILHCELCSPPAVSYCCFGSALPSCYPSRKHQYQGHFVTVCGYSRPDGSVFYNNPTCDRMCICTVKNFNEARTSYGTDEDILFIYKDAS</sequence>
<protein>
    <submittedName>
        <fullName evidence="1">Guanylyl cyclase domain containing 1</fullName>
    </submittedName>
</protein>
<dbReference type="PANTHER" id="PTHR31400:SF1">
    <property type="entry name" value="PROTEIN GUCD1"/>
    <property type="match status" value="1"/>
</dbReference>
<dbReference type="PANTHER" id="PTHR31400">
    <property type="entry name" value="GUANYLYL CYCLASE DOMAIN CONTAINING PROTEIN 1 GUCD1"/>
    <property type="match status" value="1"/>
</dbReference>
<dbReference type="InterPro" id="IPR018616">
    <property type="entry name" value="GUCD1"/>
</dbReference>
<dbReference type="GeneTree" id="ENSGT00390000000571"/>
<reference evidence="1" key="1">
    <citation type="submission" date="2025-08" db="UniProtKB">
        <authorList>
            <consortium name="Ensembl"/>
        </authorList>
    </citation>
    <scope>IDENTIFICATION</scope>
</reference>